<dbReference type="EMBL" id="UZVY01000001">
    <property type="protein sequence ID" value="VDR41603.1"/>
    <property type="molecule type" value="Genomic_DNA"/>
</dbReference>
<evidence type="ECO:0000313" key="2">
    <source>
        <dbReference type="Proteomes" id="UP000280036"/>
    </source>
</evidence>
<dbReference type="AlphaFoldDB" id="A0A3P8MF51"/>
<dbReference type="Proteomes" id="UP000280036">
    <property type="component" value="Unassembled WGS sequence"/>
</dbReference>
<name>A0A3P8MF51_9BACT</name>
<protein>
    <submittedName>
        <fullName evidence="1">Uncharacterized protein</fullName>
    </submittedName>
</protein>
<proteinExistence type="predicted"/>
<organism evidence="1 2">
    <name type="scientific">Mycoplasmopsis caviae</name>
    <dbReference type="NCBI Taxonomy" id="55603"/>
    <lineage>
        <taxon>Bacteria</taxon>
        <taxon>Bacillati</taxon>
        <taxon>Mycoplasmatota</taxon>
        <taxon>Mycoplasmoidales</taxon>
        <taxon>Metamycoplasmataceae</taxon>
        <taxon>Mycoplasmopsis</taxon>
    </lineage>
</organism>
<sequence>MLISNHLSKFFLFLLFWKRRKPVWQDKKKFCFLRPTGLNKSQRLNTY</sequence>
<accession>A0A3P8MF51</accession>
<gene>
    <name evidence="1" type="ORF">NCTC10126_00080</name>
</gene>
<evidence type="ECO:0000313" key="1">
    <source>
        <dbReference type="EMBL" id="VDR41603.1"/>
    </source>
</evidence>
<reference evidence="1 2" key="1">
    <citation type="submission" date="2018-12" db="EMBL/GenBank/DDBJ databases">
        <authorList>
            <consortium name="Pathogen Informatics"/>
        </authorList>
    </citation>
    <scope>NUCLEOTIDE SEQUENCE [LARGE SCALE GENOMIC DNA]</scope>
    <source>
        <strain evidence="1 2">NCTC10126</strain>
    </source>
</reference>